<feature type="transmembrane region" description="Helical" evidence="7">
    <location>
        <begin position="186"/>
        <end position="206"/>
    </location>
</feature>
<feature type="domain" description="SSD" evidence="8">
    <location>
        <begin position="202"/>
        <end position="335"/>
    </location>
</feature>
<gene>
    <name evidence="9" type="ORF">JO380_002211</name>
</gene>
<keyword evidence="10" id="KW-1185">Reference proteome</keyword>
<dbReference type="Gene3D" id="1.20.1640.10">
    <property type="entry name" value="Multidrug efflux transporter AcrB transmembrane domain"/>
    <property type="match status" value="2"/>
</dbReference>
<feature type="transmembrane region" description="Helical" evidence="7">
    <location>
        <begin position="239"/>
        <end position="258"/>
    </location>
</feature>
<feature type="transmembrane region" description="Helical" evidence="7">
    <location>
        <begin position="565"/>
        <end position="583"/>
    </location>
</feature>
<evidence type="ECO:0000256" key="1">
    <source>
        <dbReference type="ARBA" id="ARBA00004651"/>
    </source>
</evidence>
<evidence type="ECO:0000256" key="3">
    <source>
        <dbReference type="ARBA" id="ARBA00022692"/>
    </source>
</evidence>
<comment type="caution">
    <text evidence="9">The sequence shown here is derived from an EMBL/GenBank/DDBJ whole genome shotgun (WGS) entry which is preliminary data.</text>
</comment>
<evidence type="ECO:0000256" key="4">
    <source>
        <dbReference type="ARBA" id="ARBA00022989"/>
    </source>
</evidence>
<feature type="transmembrane region" description="Helical" evidence="7">
    <location>
        <begin position="213"/>
        <end position="233"/>
    </location>
</feature>
<dbReference type="PANTHER" id="PTHR33406">
    <property type="entry name" value="MEMBRANE PROTEIN MJ1562-RELATED"/>
    <property type="match status" value="1"/>
</dbReference>
<dbReference type="InterPro" id="IPR000731">
    <property type="entry name" value="SSD"/>
</dbReference>
<evidence type="ECO:0000256" key="6">
    <source>
        <dbReference type="SAM" id="MobiDB-lite"/>
    </source>
</evidence>
<keyword evidence="5 7" id="KW-0472">Membrane</keyword>
<accession>A0ABU0GMK5</accession>
<proteinExistence type="predicted"/>
<keyword evidence="2" id="KW-1003">Cell membrane</keyword>
<feature type="transmembrane region" description="Helical" evidence="7">
    <location>
        <begin position="313"/>
        <end position="341"/>
    </location>
</feature>
<feature type="transmembrane region" description="Helical" evidence="7">
    <location>
        <begin position="708"/>
        <end position="733"/>
    </location>
</feature>
<dbReference type="InterPro" id="IPR004869">
    <property type="entry name" value="MMPL_dom"/>
</dbReference>
<evidence type="ECO:0000313" key="9">
    <source>
        <dbReference type="EMBL" id="MDQ0425830.1"/>
    </source>
</evidence>
<keyword evidence="4 7" id="KW-1133">Transmembrane helix</keyword>
<feature type="transmembrane region" description="Helical" evidence="7">
    <location>
        <begin position="595"/>
        <end position="612"/>
    </location>
</feature>
<dbReference type="SUPFAM" id="SSF82866">
    <property type="entry name" value="Multidrug efflux transporter AcrB transmembrane domain"/>
    <property type="match status" value="2"/>
</dbReference>
<dbReference type="PRINTS" id="PR00702">
    <property type="entry name" value="ACRIFLAVINRP"/>
</dbReference>
<feature type="compositionally biased region" description="Low complexity" evidence="6">
    <location>
        <begin position="354"/>
        <end position="380"/>
    </location>
</feature>
<evidence type="ECO:0000256" key="2">
    <source>
        <dbReference type="ARBA" id="ARBA00022475"/>
    </source>
</evidence>
<reference evidence="9 10" key="1">
    <citation type="submission" date="2023-07" db="EMBL/GenBank/DDBJ databases">
        <title>Sequencing the genomes of 1000 actinobacteria strains.</title>
        <authorList>
            <person name="Klenk H.-P."/>
        </authorList>
    </citation>
    <scope>NUCLEOTIDE SEQUENCE [LARGE SCALE GENOMIC DNA]</scope>
    <source>
        <strain evidence="9 10">DSM 14785</strain>
    </source>
</reference>
<protein>
    <submittedName>
        <fullName evidence="9">RND superfamily putative drug exporter</fullName>
    </submittedName>
</protein>
<dbReference type="RefSeq" id="WP_307416582.1">
    <property type="nucleotide sequence ID" value="NZ_JAUSVM010000001.1"/>
</dbReference>
<dbReference type="PANTHER" id="PTHR33406:SF13">
    <property type="entry name" value="MEMBRANE PROTEIN YDFJ"/>
    <property type="match status" value="1"/>
</dbReference>
<sequence>MSSALYRLGRAAYARRRAVIGAWLAVLVLLGAGAVLLGGKLDNSVTIPGTESQAALDRLAATFPEAAGTTAQVLVVGTDGGQVDDPAVVAAVDDAAQRFADVQGVTSAVSPFDTTTPGASETSDDGEAAIMVLSLRGEGVAIGADVKDELRALTDDLAAALPDGYDATIGGQLFSQEFPGLSITEALGVVVAFVVLLLTLGSFAAAGMPLLNALLGVGISTILVLVAAAFTSVTSTTPLLSLMLGLAVGIDYALFIVSRHRELLATGLPPDEAAARSNATAGSAVIFAGLTVMIALVGLSVAGIPFLGVMGVAGAMAVGVAVLISITLVPAMLGVAGARLVPRPSRRARRHAAARPAAVQPAAGRDAAPAATPADASDPAPHGDDEWDLPAQHNRFFAGWVRLATAKPWITVVVTVGAMAALAFPALDLRLALPDAGVQPTGSSQRVTYDRISEHFGPGANGPLVVTGSIVTSDDPLQLMQDVADELRALPGVQDVPLATPNASIDTGIVQVVPTTGPTDPKTADLVNAIRDLRPEIKEKYGFDLAVTGFTAVGIDVSAKLGAALLPFAVFVVGLSLVLLTMVFRSVAVPLKATVGYLLSVAVAFGVVTSVFEHGVGADLLHVSRLGPVISFMPIVLMGVLFGLAMDYEVFLVSRIREDYVHSGKARASIATGFVSSAKVVTAAAVIMVAVFFAFVPEGDINIKPIALGLAVGVAVDAFVVRMTLVPAVLQLLGDKAWWMPKSLDRALPSFDVEGESLHREITMRAWPGSDDVVVAARDLRLAVADGADLVQLDVRRGDALVVHAEDPARLAALLLTVTGRLEPAAGDLKVAGYLLPVRAAAVRRRAGYVDLRTEGVDALAAAVAEGPTVLAVDRTDVVTDVRERRRVAALLADAAAGGTTLVLGTVGPQPADDLLPDGTPVTTLAPSAGALG</sequence>
<comment type="subcellular location">
    <subcellularLocation>
        <location evidence="1">Cell membrane</location>
        <topology evidence="1">Multi-pass membrane protein</topology>
    </subcellularLocation>
</comment>
<dbReference type="InterPro" id="IPR050545">
    <property type="entry name" value="Mycobact_MmpL"/>
</dbReference>
<dbReference type="Pfam" id="PF03176">
    <property type="entry name" value="MMPL"/>
    <property type="match status" value="2"/>
</dbReference>
<dbReference type="PROSITE" id="PS50156">
    <property type="entry name" value="SSD"/>
    <property type="match status" value="1"/>
</dbReference>
<evidence type="ECO:0000256" key="5">
    <source>
        <dbReference type="ARBA" id="ARBA00023136"/>
    </source>
</evidence>
<feature type="region of interest" description="Disordered" evidence="6">
    <location>
        <begin position="346"/>
        <end position="388"/>
    </location>
</feature>
<evidence type="ECO:0000259" key="8">
    <source>
        <dbReference type="PROSITE" id="PS50156"/>
    </source>
</evidence>
<dbReference type="Proteomes" id="UP001240250">
    <property type="component" value="Unassembled WGS sequence"/>
</dbReference>
<keyword evidence="3 7" id="KW-0812">Transmembrane</keyword>
<feature type="transmembrane region" description="Helical" evidence="7">
    <location>
        <begin position="632"/>
        <end position="653"/>
    </location>
</feature>
<name>A0ABU0GMK5_9CELL</name>
<feature type="transmembrane region" description="Helical" evidence="7">
    <location>
        <begin position="674"/>
        <end position="696"/>
    </location>
</feature>
<dbReference type="EMBL" id="JAUSVM010000001">
    <property type="protein sequence ID" value="MDQ0425830.1"/>
    <property type="molecule type" value="Genomic_DNA"/>
</dbReference>
<evidence type="ECO:0000313" key="10">
    <source>
        <dbReference type="Proteomes" id="UP001240250"/>
    </source>
</evidence>
<evidence type="ECO:0000256" key="7">
    <source>
        <dbReference type="SAM" id="Phobius"/>
    </source>
</evidence>
<dbReference type="InterPro" id="IPR001036">
    <property type="entry name" value="Acrflvin-R"/>
</dbReference>
<feature type="transmembrane region" description="Helical" evidence="7">
    <location>
        <begin position="279"/>
        <end position="307"/>
    </location>
</feature>
<organism evidence="9 10">
    <name type="scientific">Cellulomonas iranensis</name>
    <dbReference type="NCBI Taxonomy" id="76862"/>
    <lineage>
        <taxon>Bacteria</taxon>
        <taxon>Bacillati</taxon>
        <taxon>Actinomycetota</taxon>
        <taxon>Actinomycetes</taxon>
        <taxon>Micrococcales</taxon>
        <taxon>Cellulomonadaceae</taxon>
        <taxon>Cellulomonas</taxon>
    </lineage>
</organism>